<organism evidence="1 2">
    <name type="scientific">Ixodes persulcatus</name>
    <name type="common">Taiga tick</name>
    <dbReference type="NCBI Taxonomy" id="34615"/>
    <lineage>
        <taxon>Eukaryota</taxon>
        <taxon>Metazoa</taxon>
        <taxon>Ecdysozoa</taxon>
        <taxon>Arthropoda</taxon>
        <taxon>Chelicerata</taxon>
        <taxon>Arachnida</taxon>
        <taxon>Acari</taxon>
        <taxon>Parasitiformes</taxon>
        <taxon>Ixodida</taxon>
        <taxon>Ixodoidea</taxon>
        <taxon>Ixodidae</taxon>
        <taxon>Ixodinae</taxon>
        <taxon>Ixodes</taxon>
    </lineage>
</organism>
<accession>A0AC60R1C8</accession>
<keyword evidence="2" id="KW-1185">Reference proteome</keyword>
<reference evidence="1 2" key="1">
    <citation type="journal article" date="2020" name="Cell">
        <title>Large-Scale Comparative Analyses of Tick Genomes Elucidate Their Genetic Diversity and Vector Capacities.</title>
        <authorList>
            <consortium name="Tick Genome and Microbiome Consortium (TIGMIC)"/>
            <person name="Jia N."/>
            <person name="Wang J."/>
            <person name="Shi W."/>
            <person name="Du L."/>
            <person name="Sun Y."/>
            <person name="Zhan W."/>
            <person name="Jiang J.F."/>
            <person name="Wang Q."/>
            <person name="Zhang B."/>
            <person name="Ji P."/>
            <person name="Bell-Sakyi L."/>
            <person name="Cui X.M."/>
            <person name="Yuan T.T."/>
            <person name="Jiang B.G."/>
            <person name="Yang W.F."/>
            <person name="Lam T.T."/>
            <person name="Chang Q.C."/>
            <person name="Ding S.J."/>
            <person name="Wang X.J."/>
            <person name="Zhu J.G."/>
            <person name="Ruan X.D."/>
            <person name="Zhao L."/>
            <person name="Wei J.T."/>
            <person name="Ye R.Z."/>
            <person name="Que T.C."/>
            <person name="Du C.H."/>
            <person name="Zhou Y.H."/>
            <person name="Cheng J.X."/>
            <person name="Dai P.F."/>
            <person name="Guo W.B."/>
            <person name="Han X.H."/>
            <person name="Huang E.J."/>
            <person name="Li L.F."/>
            <person name="Wei W."/>
            <person name="Gao Y.C."/>
            <person name="Liu J.Z."/>
            <person name="Shao H.Z."/>
            <person name="Wang X."/>
            <person name="Wang C.C."/>
            <person name="Yang T.C."/>
            <person name="Huo Q.B."/>
            <person name="Li W."/>
            <person name="Chen H.Y."/>
            <person name="Chen S.E."/>
            <person name="Zhou L.G."/>
            <person name="Ni X.B."/>
            <person name="Tian J.H."/>
            <person name="Sheng Y."/>
            <person name="Liu T."/>
            <person name="Pan Y.S."/>
            <person name="Xia L.Y."/>
            <person name="Li J."/>
            <person name="Zhao F."/>
            <person name="Cao W.C."/>
        </authorList>
    </citation>
    <scope>NUCLEOTIDE SEQUENCE [LARGE SCALE GENOMIC DNA]</scope>
    <source>
        <strain evidence="1">Iper-2018</strain>
    </source>
</reference>
<gene>
    <name evidence="1" type="ORF">HPB47_014813</name>
</gene>
<protein>
    <submittedName>
        <fullName evidence="1">Uncharacterized protein</fullName>
    </submittedName>
</protein>
<feature type="non-terminal residue" evidence="1">
    <location>
        <position position="576"/>
    </location>
</feature>
<sequence>AQAEDVCADCSKKIFGRQQYLECCGDCDQRFHCKCINVTAEDYNVLMASGRSKYKCKTCTRWRNSISDTPPSSKEVGAKEPAVPAVAYNADIENKLLGLVELLIAKADKLSAVVSSQGQVIAALREQNGELRAKASETLDAVNQLRAVLENPPTVTPPEKQQATFAVALQKLAEPGKLASTAQRTVAQGSGTMTALNPSASTTSHNKKGRQIDINDATTDEANDGFQEVRRTKSTMRAGKYKSSSISSARRPRKSLFVTRLHPDTSSENVCELLASVTEVTCFVCKRLRNPTFMARRVFRAPHGWPVLTGTCGAEAPEHLWVVDWLVTKSLRRKTSKGRTEKTAVATAKNRQVRGRPAMLHKVGAKEPAVPAVAYNADIENKLLGLVELLIAKADKLSAVVSSQGQVIAALREQNGELRAKASETLDAVNQLRAVLENPPTVTPPEKQQATFAVALQKLAEPGKLASTAQRTVAQGSGTMTALNPSASTTSHNKKGRQIDINDATTDEANDGFQKVRRKKSTMRAGKYKSSSISSARRPRKSLFVTRLHPDTSSENVCELLASVTEVTCFVCKRLR</sequence>
<feature type="non-terminal residue" evidence="1">
    <location>
        <position position="1"/>
    </location>
</feature>
<comment type="caution">
    <text evidence="1">The sequence shown here is derived from an EMBL/GenBank/DDBJ whole genome shotgun (WGS) entry which is preliminary data.</text>
</comment>
<proteinExistence type="predicted"/>
<dbReference type="EMBL" id="JABSTQ010000327">
    <property type="protein sequence ID" value="KAG0445472.1"/>
    <property type="molecule type" value="Genomic_DNA"/>
</dbReference>
<name>A0AC60R1C8_IXOPE</name>
<evidence type="ECO:0000313" key="1">
    <source>
        <dbReference type="EMBL" id="KAG0445472.1"/>
    </source>
</evidence>
<dbReference type="Proteomes" id="UP000805193">
    <property type="component" value="Unassembled WGS sequence"/>
</dbReference>
<evidence type="ECO:0000313" key="2">
    <source>
        <dbReference type="Proteomes" id="UP000805193"/>
    </source>
</evidence>